<protein>
    <recommendedName>
        <fullName evidence="4">mannose-6-phosphate isomerase</fullName>
        <ecNumber evidence="4">5.3.1.8</ecNumber>
    </recommendedName>
</protein>
<dbReference type="InterPro" id="IPR014710">
    <property type="entry name" value="RmlC-like_jellyroll"/>
</dbReference>
<dbReference type="PANTHER" id="PTHR10309:SF0">
    <property type="entry name" value="MANNOSE-6-PHOSPHATE ISOMERASE"/>
    <property type="match status" value="1"/>
</dbReference>
<evidence type="ECO:0000256" key="6">
    <source>
        <dbReference type="ARBA" id="ARBA00022833"/>
    </source>
</evidence>
<dbReference type="SUPFAM" id="SSF51182">
    <property type="entry name" value="RmlC-like cupins"/>
    <property type="match status" value="1"/>
</dbReference>
<feature type="domain" description="Phosphomannose isomerase type I catalytic" evidence="9">
    <location>
        <begin position="5"/>
        <end position="145"/>
    </location>
</feature>
<dbReference type="Pfam" id="PF20511">
    <property type="entry name" value="PMI_typeI_cat"/>
    <property type="match status" value="1"/>
</dbReference>
<organism evidence="10 11">
    <name type="scientific">Leucobacter albus</name>
    <dbReference type="NCBI Taxonomy" id="272210"/>
    <lineage>
        <taxon>Bacteria</taxon>
        <taxon>Bacillati</taxon>
        <taxon>Actinomycetota</taxon>
        <taxon>Actinomycetes</taxon>
        <taxon>Micrococcales</taxon>
        <taxon>Microbacteriaceae</taxon>
        <taxon>Leucobacter</taxon>
    </lineage>
</organism>
<evidence type="ECO:0000313" key="10">
    <source>
        <dbReference type="EMBL" id="MFD1201384.1"/>
    </source>
</evidence>
<dbReference type="CDD" id="cd07011">
    <property type="entry name" value="cupin_PMI_type_I_N"/>
    <property type="match status" value="1"/>
</dbReference>
<dbReference type="InterPro" id="IPR011051">
    <property type="entry name" value="RmlC_Cupin_sf"/>
</dbReference>
<name>A0ABW3TMI6_9MICO</name>
<dbReference type="InterPro" id="IPR018050">
    <property type="entry name" value="Pmannose_isomerase-type1_CS"/>
</dbReference>
<dbReference type="Proteomes" id="UP001597181">
    <property type="component" value="Unassembled WGS sequence"/>
</dbReference>
<keyword evidence="7 10" id="KW-0413">Isomerase</keyword>
<dbReference type="PROSITE" id="PS00965">
    <property type="entry name" value="PMI_I_1"/>
    <property type="match status" value="1"/>
</dbReference>
<evidence type="ECO:0000256" key="2">
    <source>
        <dbReference type="ARBA" id="ARBA00001947"/>
    </source>
</evidence>
<keyword evidence="6" id="KW-0862">Zinc</keyword>
<evidence type="ECO:0000256" key="4">
    <source>
        <dbReference type="ARBA" id="ARBA00011956"/>
    </source>
</evidence>
<dbReference type="InterPro" id="IPR001250">
    <property type="entry name" value="Man6P_Isoase-1"/>
</dbReference>
<dbReference type="InterPro" id="IPR046457">
    <property type="entry name" value="PMI_typeI_cat"/>
</dbReference>
<evidence type="ECO:0000259" key="9">
    <source>
        <dbReference type="Pfam" id="PF20511"/>
    </source>
</evidence>
<evidence type="ECO:0000313" key="11">
    <source>
        <dbReference type="Proteomes" id="UP001597181"/>
    </source>
</evidence>
<evidence type="ECO:0000256" key="1">
    <source>
        <dbReference type="ARBA" id="ARBA00000757"/>
    </source>
</evidence>
<keyword evidence="5" id="KW-0479">Metal-binding</keyword>
<dbReference type="InterPro" id="IPR016305">
    <property type="entry name" value="Mannose-6-P_Isomerase"/>
</dbReference>
<dbReference type="PANTHER" id="PTHR10309">
    <property type="entry name" value="MANNOSE-6-PHOSPHATE ISOMERASE"/>
    <property type="match status" value="1"/>
</dbReference>
<comment type="cofactor">
    <cofactor evidence="2">
        <name>Zn(2+)</name>
        <dbReference type="ChEBI" id="CHEBI:29105"/>
    </cofactor>
</comment>
<dbReference type="Gene3D" id="1.10.441.10">
    <property type="entry name" value="Phosphomannose Isomerase, domain 2"/>
    <property type="match status" value="1"/>
</dbReference>
<evidence type="ECO:0000256" key="7">
    <source>
        <dbReference type="ARBA" id="ARBA00023235"/>
    </source>
</evidence>
<dbReference type="Gene3D" id="2.60.120.10">
    <property type="entry name" value="Jelly Rolls"/>
    <property type="match status" value="2"/>
</dbReference>
<keyword evidence="11" id="KW-1185">Reference proteome</keyword>
<comment type="caution">
    <text evidence="10">The sequence shown here is derived from an EMBL/GenBank/DDBJ whole genome shotgun (WGS) entry which is preliminary data.</text>
</comment>
<dbReference type="PRINTS" id="PR00714">
    <property type="entry name" value="MAN6PISMRASE"/>
</dbReference>
<dbReference type="PIRSF" id="PIRSF001480">
    <property type="entry name" value="Mannose-6-phosphate_isomerase"/>
    <property type="match status" value="1"/>
</dbReference>
<evidence type="ECO:0000256" key="3">
    <source>
        <dbReference type="ARBA" id="ARBA00010772"/>
    </source>
</evidence>
<comment type="similarity">
    <text evidence="3">Belongs to the mannose-6-phosphate isomerase type 1 family.</text>
</comment>
<evidence type="ECO:0000256" key="8">
    <source>
        <dbReference type="SAM" id="MobiDB-lite"/>
    </source>
</evidence>
<evidence type="ECO:0000256" key="5">
    <source>
        <dbReference type="ARBA" id="ARBA00022723"/>
    </source>
</evidence>
<dbReference type="GO" id="GO:0004476">
    <property type="term" value="F:mannose-6-phosphate isomerase activity"/>
    <property type="evidence" value="ECO:0007669"/>
    <property type="project" value="UniProtKB-EC"/>
</dbReference>
<dbReference type="EC" id="5.3.1.8" evidence="4"/>
<sequence>MLLFISNVPRAYSWGSVDVLPEMLGIDSNGEPQAELWLGDHPGSPASLAKGPHPPLTLIDLIAKDPVRYGVNGGPLPFLLKVLAIGAPLSLQVHPSREQAKQGFLKETSAGVPVESPERCYRDENHKPELLVALSEVTALSGFRSIVETVADMRALASLAPDGGQALLAAAERLGHGVGDTARQEFLQWAFGDPVGTSAVLEDIEAALNVWEERWAFHGAVGRQDSFEGVNADRANALRMLIEHHAGDPGVLVSLLLHCVRLNPGEAIFLAPQQLHAYLSGVAVEVMAASDNVLRAGLTDKHIDAEELLRILDYGALPEPRFSATAVLPGLCAWNPKVQDFQLLRARVRTQVNEGAHSPWAGPGDGNLLAHSSTSASTDASAQSVSISAPTPLVLIVTTGRVLVTRSGNDLAEFANVARGQSLYVSAGEPIRLSGDGEAFLATTGG</sequence>
<feature type="region of interest" description="Disordered" evidence="8">
    <location>
        <begin position="355"/>
        <end position="375"/>
    </location>
</feature>
<comment type="catalytic activity">
    <reaction evidence="1">
        <text>D-mannose 6-phosphate = D-fructose 6-phosphate</text>
        <dbReference type="Rhea" id="RHEA:12356"/>
        <dbReference type="ChEBI" id="CHEBI:58735"/>
        <dbReference type="ChEBI" id="CHEBI:61527"/>
        <dbReference type="EC" id="5.3.1.8"/>
    </reaction>
</comment>
<dbReference type="NCBIfam" id="TIGR00218">
    <property type="entry name" value="manA"/>
    <property type="match status" value="1"/>
</dbReference>
<accession>A0ABW3TMI6</accession>
<dbReference type="RefSeq" id="WP_343962845.1">
    <property type="nucleotide sequence ID" value="NZ_BAAAKZ010000019.1"/>
</dbReference>
<proteinExistence type="inferred from homology"/>
<dbReference type="EMBL" id="JBHTLY010000002">
    <property type="protein sequence ID" value="MFD1201384.1"/>
    <property type="molecule type" value="Genomic_DNA"/>
</dbReference>
<reference evidence="11" key="1">
    <citation type="journal article" date="2019" name="Int. J. Syst. Evol. Microbiol.">
        <title>The Global Catalogue of Microorganisms (GCM) 10K type strain sequencing project: providing services to taxonomists for standard genome sequencing and annotation.</title>
        <authorList>
            <consortium name="The Broad Institute Genomics Platform"/>
            <consortium name="The Broad Institute Genome Sequencing Center for Infectious Disease"/>
            <person name="Wu L."/>
            <person name="Ma J."/>
        </authorList>
    </citation>
    <scope>NUCLEOTIDE SEQUENCE [LARGE SCALE GENOMIC DNA]</scope>
    <source>
        <strain evidence="11">CCUG 50213</strain>
    </source>
</reference>
<gene>
    <name evidence="10" type="primary">manA</name>
    <name evidence="10" type="ORF">ACFQ3U_05690</name>
</gene>